<sequence length="265" mass="30100">MTATYILNTNDRARERLSLQHQLYAQSSKSLIQEAGIKKGMSGLEIGCGSGTMTLELAKLIGLDGSLLAIDLSQSQLEHVQNITSDYSTIRFKLWDVNHISDLGEQFDFIYCRMVLHHVADAHSVIQQMSRCLKPGGMIICEEPSIFDSTFCYPPSKSYEQFTQWVRACFAKNKRDFEIAHRLEQEFASCTLNVTHHSLYQPVLRTAQEKLIYSMALHDLTPQLINLHIATQAEIDLLSHELIDLAESGNTMTWIRMHKVIAKLQ</sequence>
<protein>
    <submittedName>
        <fullName evidence="2">Methyltransferase</fullName>
        <ecNumber evidence="2">2.1.1.163</ecNumber>
    </submittedName>
</protein>
<gene>
    <name evidence="2" type="primary">ubiE_2</name>
    <name evidence="1" type="ORF">Lqua_1211</name>
    <name evidence="2" type="ORF">NCTC12376_01585</name>
</gene>
<dbReference type="Proteomes" id="UP000054639">
    <property type="component" value="Unassembled WGS sequence"/>
</dbReference>
<reference evidence="1 3" key="1">
    <citation type="submission" date="2015-11" db="EMBL/GenBank/DDBJ databases">
        <title>Genomic analysis of 38 Legionella species identifies large and diverse effector repertoires.</title>
        <authorList>
            <person name="Burstein D."/>
            <person name="Amaro F."/>
            <person name="Zusman T."/>
            <person name="Lifshitz Z."/>
            <person name="Cohen O."/>
            <person name="Gilbert J.A."/>
            <person name="Pupko T."/>
            <person name="Shuman H.A."/>
            <person name="Segal G."/>
        </authorList>
    </citation>
    <scope>NUCLEOTIDE SEQUENCE [LARGE SCALE GENOMIC DNA]</scope>
    <source>
        <strain evidence="1 3">ATCC 49507</strain>
    </source>
</reference>
<dbReference type="GO" id="GO:0043770">
    <property type="term" value="F:demethylmenaquinone methyltransferase activity"/>
    <property type="evidence" value="ECO:0007669"/>
    <property type="project" value="UniProtKB-EC"/>
</dbReference>
<keyword evidence="2" id="KW-0808">Transferase</keyword>
<evidence type="ECO:0000313" key="3">
    <source>
        <dbReference type="Proteomes" id="UP000054639"/>
    </source>
</evidence>
<dbReference type="Proteomes" id="UP000254230">
    <property type="component" value="Unassembled WGS sequence"/>
</dbReference>
<dbReference type="EMBL" id="LNYR01000012">
    <property type="protein sequence ID" value="KTD50984.1"/>
    <property type="molecule type" value="Genomic_DNA"/>
</dbReference>
<reference evidence="2 4" key="2">
    <citation type="submission" date="2018-06" db="EMBL/GenBank/DDBJ databases">
        <authorList>
            <consortium name="Pathogen Informatics"/>
            <person name="Doyle S."/>
        </authorList>
    </citation>
    <scope>NUCLEOTIDE SEQUENCE [LARGE SCALE GENOMIC DNA]</scope>
    <source>
        <strain evidence="2 4">NCTC12376</strain>
    </source>
</reference>
<dbReference type="Gene3D" id="3.40.50.150">
    <property type="entry name" value="Vaccinia Virus protein VP39"/>
    <property type="match status" value="1"/>
</dbReference>
<name>A0A378L0Z4_9GAMM</name>
<dbReference type="InterPro" id="IPR029063">
    <property type="entry name" value="SAM-dependent_MTases_sf"/>
</dbReference>
<keyword evidence="2" id="KW-0489">Methyltransferase</keyword>
<dbReference type="EC" id="2.1.1.163" evidence="2"/>
<dbReference type="STRING" id="45072.Lqua_1211"/>
<organism evidence="2 4">
    <name type="scientific">Legionella quateirensis</name>
    <dbReference type="NCBI Taxonomy" id="45072"/>
    <lineage>
        <taxon>Bacteria</taxon>
        <taxon>Pseudomonadati</taxon>
        <taxon>Pseudomonadota</taxon>
        <taxon>Gammaproteobacteria</taxon>
        <taxon>Legionellales</taxon>
        <taxon>Legionellaceae</taxon>
        <taxon>Legionella</taxon>
    </lineage>
</organism>
<proteinExistence type="predicted"/>
<dbReference type="OrthoDB" id="9791837at2"/>
<dbReference type="PANTHER" id="PTHR43861">
    <property type="entry name" value="TRANS-ACONITATE 2-METHYLTRANSFERASE-RELATED"/>
    <property type="match status" value="1"/>
</dbReference>
<dbReference type="CDD" id="cd02440">
    <property type="entry name" value="AdoMet_MTases"/>
    <property type="match status" value="1"/>
</dbReference>
<dbReference type="EMBL" id="UGOW01000001">
    <property type="protein sequence ID" value="STY17770.1"/>
    <property type="molecule type" value="Genomic_DNA"/>
</dbReference>
<dbReference type="Pfam" id="PF13489">
    <property type="entry name" value="Methyltransf_23"/>
    <property type="match status" value="1"/>
</dbReference>
<evidence type="ECO:0000313" key="1">
    <source>
        <dbReference type="EMBL" id="KTD50984.1"/>
    </source>
</evidence>
<dbReference type="SUPFAM" id="SSF53335">
    <property type="entry name" value="S-adenosyl-L-methionine-dependent methyltransferases"/>
    <property type="match status" value="1"/>
</dbReference>
<dbReference type="GO" id="GO:0032259">
    <property type="term" value="P:methylation"/>
    <property type="evidence" value="ECO:0007669"/>
    <property type="project" value="UniProtKB-KW"/>
</dbReference>
<keyword evidence="3" id="KW-1185">Reference proteome</keyword>
<accession>A0A378L0Z4</accession>
<dbReference type="AlphaFoldDB" id="A0A378L0Z4"/>
<evidence type="ECO:0000313" key="2">
    <source>
        <dbReference type="EMBL" id="STY17770.1"/>
    </source>
</evidence>
<evidence type="ECO:0000313" key="4">
    <source>
        <dbReference type="Proteomes" id="UP000254230"/>
    </source>
</evidence>
<dbReference type="RefSeq" id="WP_058473388.1">
    <property type="nucleotide sequence ID" value="NZ_CAAAIL010000005.1"/>
</dbReference>